<comment type="caution">
    <text evidence="1">The sequence shown here is derived from an EMBL/GenBank/DDBJ whole genome shotgun (WGS) entry which is preliminary data.</text>
</comment>
<reference evidence="1 2" key="1">
    <citation type="submission" date="2020-08" db="EMBL/GenBank/DDBJ databases">
        <title>Genomic Encyclopedia of Type Strains, Phase IV (KMG-IV): sequencing the most valuable type-strain genomes for metagenomic binning, comparative biology and taxonomic classification.</title>
        <authorList>
            <person name="Goeker M."/>
        </authorList>
    </citation>
    <scope>NUCLEOTIDE SEQUENCE [LARGE SCALE GENOMIC DNA]</scope>
    <source>
        <strain evidence="1 2">DSM 105481</strain>
    </source>
</reference>
<name>A0ABR6CIC4_9BACI</name>
<gene>
    <name evidence="1" type="ORF">HNP81_000037</name>
</gene>
<sequence length="62" mass="6610">MSLATNYRGNAATAIIQAIDGVADLNSRMEEATKSVELSDKKMLSAIVAITSIDQELGLLKQ</sequence>
<dbReference type="EMBL" id="JACJHX010000001">
    <property type="protein sequence ID" value="MBA9024755.1"/>
    <property type="molecule type" value="Genomic_DNA"/>
</dbReference>
<protein>
    <recommendedName>
        <fullName evidence="3">Flagellin C-terminal domain-containing protein</fullName>
    </recommendedName>
</protein>
<proteinExistence type="predicted"/>
<accession>A0ABR6CIC4</accession>
<dbReference type="Proteomes" id="UP000626697">
    <property type="component" value="Unassembled WGS sequence"/>
</dbReference>
<evidence type="ECO:0000313" key="1">
    <source>
        <dbReference type="EMBL" id="MBA9024755.1"/>
    </source>
</evidence>
<keyword evidence="2" id="KW-1185">Reference proteome</keyword>
<evidence type="ECO:0008006" key="3">
    <source>
        <dbReference type="Google" id="ProtNLM"/>
    </source>
</evidence>
<dbReference type="RefSeq" id="WP_182501229.1">
    <property type="nucleotide sequence ID" value="NZ_JACJHX010000001.1"/>
</dbReference>
<evidence type="ECO:0000313" key="2">
    <source>
        <dbReference type="Proteomes" id="UP000626697"/>
    </source>
</evidence>
<organism evidence="1 2">
    <name type="scientific">Peribacillus huizhouensis</name>
    <dbReference type="NCBI Taxonomy" id="1501239"/>
    <lineage>
        <taxon>Bacteria</taxon>
        <taxon>Bacillati</taxon>
        <taxon>Bacillota</taxon>
        <taxon>Bacilli</taxon>
        <taxon>Bacillales</taxon>
        <taxon>Bacillaceae</taxon>
        <taxon>Peribacillus</taxon>
    </lineage>
</organism>